<dbReference type="KEGG" id="cpo:COPRO5265_1180"/>
<name>B5Y9P1_COPPD</name>
<protein>
    <submittedName>
        <fullName evidence="5">Dihydrodipicolinate synthase (Dhdps)</fullName>
        <ecNumber evidence="5">4.3.3.7</ecNumber>
    </submittedName>
</protein>
<reference evidence="6" key="1">
    <citation type="submission" date="2008-08" db="EMBL/GenBank/DDBJ databases">
        <title>The complete genome sequence of Coprothermobacter proteolyticus strain ATCC 5245 / DSM 5265 / BT.</title>
        <authorList>
            <person name="Dodson R.J."/>
            <person name="Durkin A.S."/>
            <person name="Wu M."/>
            <person name="Eisen J."/>
            <person name="Sutton G."/>
        </authorList>
    </citation>
    <scope>NUCLEOTIDE SEQUENCE [LARGE SCALE GENOMIC DNA]</scope>
    <source>
        <strain evidence="6">ATCC 35245 / DSM 5265 / OCM 4 / BT</strain>
    </source>
</reference>
<dbReference type="PANTHER" id="PTHR42849">
    <property type="entry name" value="N-ACETYLNEURAMINATE LYASE"/>
    <property type="match status" value="1"/>
</dbReference>
<dbReference type="PANTHER" id="PTHR42849:SF1">
    <property type="entry name" value="N-ACETYLNEURAMINATE LYASE"/>
    <property type="match status" value="1"/>
</dbReference>
<dbReference type="CDD" id="cd00408">
    <property type="entry name" value="DHDPS-like"/>
    <property type="match status" value="1"/>
</dbReference>
<dbReference type="GO" id="GO:0008840">
    <property type="term" value="F:4-hydroxy-tetrahydrodipicolinate synthase activity"/>
    <property type="evidence" value="ECO:0007669"/>
    <property type="project" value="UniProtKB-EC"/>
</dbReference>
<evidence type="ECO:0000256" key="4">
    <source>
        <dbReference type="PIRSR" id="PIRSR001365-2"/>
    </source>
</evidence>
<dbReference type="Pfam" id="PF00701">
    <property type="entry name" value="DHDPS"/>
    <property type="match status" value="1"/>
</dbReference>
<evidence type="ECO:0000313" key="5">
    <source>
        <dbReference type="EMBL" id="ACI16781.1"/>
    </source>
</evidence>
<dbReference type="Proteomes" id="UP000001732">
    <property type="component" value="Chromosome"/>
</dbReference>
<comment type="similarity">
    <text evidence="2">Belongs to the DapA family.</text>
</comment>
<dbReference type="GO" id="GO:0019262">
    <property type="term" value="P:N-acetylneuraminate catabolic process"/>
    <property type="evidence" value="ECO:0007669"/>
    <property type="project" value="TreeGrafter"/>
</dbReference>
<dbReference type="EC" id="4.3.3.7" evidence="5"/>
<gene>
    <name evidence="5" type="ordered locus">COPRO5265_1180</name>
</gene>
<dbReference type="eggNOG" id="COG0329">
    <property type="taxonomic scope" value="Bacteria"/>
</dbReference>
<proteinExistence type="inferred from homology"/>
<keyword evidence="6" id="KW-1185">Reference proteome</keyword>
<dbReference type="SMART" id="SM01130">
    <property type="entry name" value="DHDPS"/>
    <property type="match status" value="1"/>
</dbReference>
<feature type="active site" description="Proton donor/acceptor" evidence="3">
    <location>
        <position position="187"/>
    </location>
</feature>
<feature type="binding site" evidence="4">
    <location>
        <position position="259"/>
    </location>
    <ligand>
        <name>pyruvate</name>
        <dbReference type="ChEBI" id="CHEBI:15361"/>
    </ligand>
</feature>
<keyword evidence="1 2" id="KW-0456">Lyase</keyword>
<evidence type="ECO:0000256" key="1">
    <source>
        <dbReference type="ARBA" id="ARBA00023239"/>
    </source>
</evidence>
<dbReference type="PIRSF" id="PIRSF001365">
    <property type="entry name" value="DHDPS"/>
    <property type="match status" value="1"/>
</dbReference>
<feature type="binding site" evidence="4">
    <location>
        <position position="98"/>
    </location>
    <ligand>
        <name>pyruvate</name>
        <dbReference type="ChEBI" id="CHEBI:15361"/>
    </ligand>
</feature>
<feature type="active site" description="Schiff-base intermediate with substrate" evidence="3">
    <location>
        <position position="215"/>
    </location>
</feature>
<sequence length="347" mass="38122">MIAHTTYDSKRPHRTKPPLAANIRPLIAAFPYISVHRERTVLKCKQDREVFIGMLRGIIVPLVSSFNEDFSLDLQSMRAHIQYLLSQGVNGIFVNASTSEFFSMSPDEQIQIMRLAAEELEDASSALVTGVTSNNTEHSVKLAKIAQEMNFDAVVAAPPYYGAFGEEALYQHFKAIAEGSRLPLILYDIPSATGNPLPPSLVEKLAKENLAAGIKVTRDSLTYLLDILAIKEKYPSFSVLVGFDHYLPTNLLLGGDGGIVAGANVIPSVYLALMRAYEQGDMEAFAGFAKQIAVFSMIYSRCNSFAGAIKAAAQWFQLPVNLPCRPPLLTDEPAKVEEILLRAELIK</sequence>
<dbReference type="InterPro" id="IPR002220">
    <property type="entry name" value="DapA-like"/>
</dbReference>
<dbReference type="GO" id="GO:0008747">
    <property type="term" value="F:N-acetylneuraminate lyase activity"/>
    <property type="evidence" value="ECO:0007669"/>
    <property type="project" value="TreeGrafter"/>
</dbReference>
<dbReference type="Gene3D" id="3.20.20.70">
    <property type="entry name" value="Aldolase class I"/>
    <property type="match status" value="1"/>
</dbReference>
<evidence type="ECO:0000313" key="6">
    <source>
        <dbReference type="Proteomes" id="UP000001732"/>
    </source>
</evidence>
<dbReference type="PRINTS" id="PR00146">
    <property type="entry name" value="DHPICSNTHASE"/>
</dbReference>
<dbReference type="EMBL" id="CP001145">
    <property type="protein sequence ID" value="ACI16781.1"/>
    <property type="molecule type" value="Genomic_DNA"/>
</dbReference>
<organism evidence="5 6">
    <name type="scientific">Coprothermobacter proteolyticus (strain ATCC 35245 / DSM 5265 / OCM 4 / BT)</name>
    <dbReference type="NCBI Taxonomy" id="309798"/>
    <lineage>
        <taxon>Bacteria</taxon>
        <taxon>Pseudomonadati</taxon>
        <taxon>Coprothermobacterota</taxon>
        <taxon>Coprothermobacteria</taxon>
        <taxon>Coprothermobacterales</taxon>
        <taxon>Coprothermobacteraceae</taxon>
        <taxon>Coprothermobacter</taxon>
    </lineage>
</organism>
<dbReference type="GO" id="GO:0005829">
    <property type="term" value="C:cytosol"/>
    <property type="evidence" value="ECO:0007669"/>
    <property type="project" value="TreeGrafter"/>
</dbReference>
<dbReference type="STRING" id="309798.COPRO5265_1180"/>
<evidence type="ECO:0000256" key="3">
    <source>
        <dbReference type="PIRSR" id="PIRSR001365-1"/>
    </source>
</evidence>
<dbReference type="AlphaFoldDB" id="B5Y9P1"/>
<reference evidence="5 6" key="2">
    <citation type="journal article" date="2014" name="Genome Announc.">
        <title>Complete Genome Sequence of Coprothermobacter proteolyticus DSM 5265.</title>
        <authorList>
            <person name="Alexiev A."/>
            <person name="Coil D.A."/>
            <person name="Badger J.H."/>
            <person name="Enticknap J."/>
            <person name="Ward N."/>
            <person name="Robb F.T."/>
            <person name="Eisen J.A."/>
        </authorList>
    </citation>
    <scope>NUCLEOTIDE SEQUENCE [LARGE SCALE GENOMIC DNA]</scope>
    <source>
        <strain evidence="6">ATCC 35245 / DSM 5265 / OCM 4 / BT</strain>
    </source>
</reference>
<dbReference type="SUPFAM" id="SSF51569">
    <property type="entry name" value="Aldolase"/>
    <property type="match status" value="1"/>
</dbReference>
<accession>B5Y9P1</accession>
<evidence type="ECO:0000256" key="2">
    <source>
        <dbReference type="PIRNR" id="PIRNR001365"/>
    </source>
</evidence>
<dbReference type="InterPro" id="IPR013785">
    <property type="entry name" value="Aldolase_TIM"/>
</dbReference>